<dbReference type="GO" id="GO:0001501">
    <property type="term" value="P:skeletal system development"/>
    <property type="evidence" value="ECO:0007669"/>
    <property type="project" value="TreeGrafter"/>
</dbReference>
<feature type="domain" description="EGF-like" evidence="13">
    <location>
        <begin position="6"/>
        <end position="42"/>
    </location>
</feature>
<dbReference type="GO" id="GO:0007417">
    <property type="term" value="P:central nervous system development"/>
    <property type="evidence" value="ECO:0007669"/>
    <property type="project" value="TreeGrafter"/>
</dbReference>
<evidence type="ECO:0000256" key="8">
    <source>
        <dbReference type="ARBA" id="ARBA00023157"/>
    </source>
</evidence>
<reference evidence="16" key="2">
    <citation type="submission" date="2025-09" db="UniProtKB">
        <authorList>
            <consortium name="Ensembl"/>
        </authorList>
    </citation>
    <scope>IDENTIFICATION</scope>
</reference>
<dbReference type="SMART" id="SM00181">
    <property type="entry name" value="EGF"/>
    <property type="match status" value="1"/>
</dbReference>
<evidence type="ECO:0000259" key="14">
    <source>
        <dbReference type="PROSITE" id="PS50041"/>
    </source>
</evidence>
<dbReference type="SUPFAM" id="SSF56436">
    <property type="entry name" value="C-type lectin-like"/>
    <property type="match status" value="1"/>
</dbReference>
<dbReference type="GeneTree" id="ENSGT00940000155971"/>
<dbReference type="InterPro" id="IPR016187">
    <property type="entry name" value="CTDL_fold"/>
</dbReference>
<evidence type="ECO:0000256" key="6">
    <source>
        <dbReference type="ARBA" id="ARBA00022737"/>
    </source>
</evidence>
<evidence type="ECO:0000256" key="9">
    <source>
        <dbReference type="ARBA" id="ARBA00023180"/>
    </source>
</evidence>
<protein>
    <submittedName>
        <fullName evidence="16">Uncharacterized protein</fullName>
    </submittedName>
</protein>
<keyword evidence="8 11" id="KW-1015">Disulfide bond</keyword>
<dbReference type="Gene3D" id="3.10.100.10">
    <property type="entry name" value="Mannose-Binding Protein A, subunit A"/>
    <property type="match status" value="1"/>
</dbReference>
<keyword evidence="7" id="KW-0106">Calcium</keyword>
<dbReference type="Ensembl" id="ENSMMMT00000026074.1">
    <property type="protein sequence ID" value="ENSMMMP00000023015.1"/>
    <property type="gene ID" value="ENSMMMG00000020167.1"/>
</dbReference>
<dbReference type="InterPro" id="IPR001881">
    <property type="entry name" value="EGF-like_Ca-bd_dom"/>
</dbReference>
<proteinExistence type="predicted"/>
<dbReference type="PROSITE" id="PS00615">
    <property type="entry name" value="C_TYPE_LECTIN_1"/>
    <property type="match status" value="1"/>
</dbReference>
<sequence>PVGPTDIDECLSSPCLNGATCVDAIDSFTCLCLPSYGGDLCEIGTAVSASANPILCTCLEGSYGWEQLCLTPVTPLTCIADQEVCEEGWTKFQGHCYRHFPDRETWVDAERRCREHQAHLSSIVTPEEQEFVNRKWGTGQAMRLQPSPHPFPTSAHSNLRKWRPNQPDNFFATGEDCVVMIWHEKGEWNDVPCNYHLPFTCKKGTVACGDPPVVEHARTFGQKKDRYEINSLVRYQCTEGFVQRHVPTIRCQPSGHWEEPRITCTDREHHPLSTSRGWDWIRPALPSPYPWEGTAGTHCLLGMLHHPSD</sequence>
<evidence type="ECO:0000256" key="3">
    <source>
        <dbReference type="ARBA" id="ARBA00022536"/>
    </source>
</evidence>
<dbReference type="InterPro" id="IPR001304">
    <property type="entry name" value="C-type_lectin-like"/>
</dbReference>
<dbReference type="PROSITE" id="PS50041">
    <property type="entry name" value="C_TYPE_LECTIN_2"/>
    <property type="match status" value="1"/>
</dbReference>
<evidence type="ECO:0000256" key="10">
    <source>
        <dbReference type="ARBA" id="ARBA00023290"/>
    </source>
</evidence>
<dbReference type="InterPro" id="IPR000152">
    <property type="entry name" value="EGF-type_Asp/Asn_hydroxyl_site"/>
</dbReference>
<evidence type="ECO:0000256" key="12">
    <source>
        <dbReference type="PROSITE-ProRule" id="PRU00302"/>
    </source>
</evidence>
<dbReference type="GO" id="GO:0005615">
    <property type="term" value="C:extracellular space"/>
    <property type="evidence" value="ECO:0007669"/>
    <property type="project" value="TreeGrafter"/>
</dbReference>
<evidence type="ECO:0000313" key="16">
    <source>
        <dbReference type="Ensembl" id="ENSMMMP00000023015.1"/>
    </source>
</evidence>
<evidence type="ECO:0000259" key="15">
    <source>
        <dbReference type="PROSITE" id="PS50923"/>
    </source>
</evidence>
<accession>A0A8C6EXT5</accession>
<dbReference type="Proteomes" id="UP000694407">
    <property type="component" value="Unplaced"/>
</dbReference>
<feature type="disulfide bond" evidence="12">
    <location>
        <begin position="208"/>
        <end position="251"/>
    </location>
</feature>
<dbReference type="InterPro" id="IPR035976">
    <property type="entry name" value="Sushi/SCR/CCP_sf"/>
</dbReference>
<dbReference type="PROSITE" id="PS50923">
    <property type="entry name" value="SUSHI"/>
    <property type="match status" value="1"/>
</dbReference>
<feature type="disulfide bond" evidence="11">
    <location>
        <begin position="32"/>
        <end position="41"/>
    </location>
</feature>
<evidence type="ECO:0000259" key="13">
    <source>
        <dbReference type="PROSITE" id="PS50026"/>
    </source>
</evidence>
<evidence type="ECO:0000313" key="17">
    <source>
        <dbReference type="Proteomes" id="UP000694407"/>
    </source>
</evidence>
<dbReference type="FunFam" id="2.10.70.10:FF:000003">
    <property type="entry name" value="Versican core protein"/>
    <property type="match status" value="1"/>
</dbReference>
<dbReference type="Gene3D" id="2.10.70.10">
    <property type="entry name" value="Complement Module, domain 1"/>
    <property type="match status" value="1"/>
</dbReference>
<dbReference type="SMART" id="SM00032">
    <property type="entry name" value="CCP"/>
    <property type="match status" value="1"/>
</dbReference>
<dbReference type="CDD" id="cd00033">
    <property type="entry name" value="CCP"/>
    <property type="match status" value="1"/>
</dbReference>
<keyword evidence="4 12" id="KW-0768">Sushi</keyword>
<feature type="disulfide bond" evidence="12">
    <location>
        <begin position="237"/>
        <end position="264"/>
    </location>
</feature>
<evidence type="ECO:0000256" key="11">
    <source>
        <dbReference type="PROSITE-ProRule" id="PRU00076"/>
    </source>
</evidence>
<organism evidence="16 17">
    <name type="scientific">Marmota marmota marmota</name>
    <name type="common">Alpine marmot</name>
    <dbReference type="NCBI Taxonomy" id="9994"/>
    <lineage>
        <taxon>Eukaryota</taxon>
        <taxon>Metazoa</taxon>
        <taxon>Chordata</taxon>
        <taxon>Craniata</taxon>
        <taxon>Vertebrata</taxon>
        <taxon>Euteleostomi</taxon>
        <taxon>Mammalia</taxon>
        <taxon>Eutheria</taxon>
        <taxon>Euarchontoglires</taxon>
        <taxon>Glires</taxon>
        <taxon>Rodentia</taxon>
        <taxon>Sciuromorpha</taxon>
        <taxon>Sciuridae</taxon>
        <taxon>Xerinae</taxon>
        <taxon>Marmotini</taxon>
        <taxon>Marmota</taxon>
    </lineage>
</organism>
<dbReference type="PANTHER" id="PTHR22804">
    <property type="entry name" value="AGGRECAN/VERSICAN PROTEOGLYCAN"/>
    <property type="match status" value="1"/>
</dbReference>
<dbReference type="SUPFAM" id="SSF57196">
    <property type="entry name" value="EGF/Laminin"/>
    <property type="match status" value="1"/>
</dbReference>
<feature type="domain" description="C-type lectin" evidence="14">
    <location>
        <begin position="92"/>
        <end position="202"/>
    </location>
</feature>
<dbReference type="Pfam" id="PF00059">
    <property type="entry name" value="Lectin_C"/>
    <property type="match status" value="1"/>
</dbReference>
<dbReference type="PANTHER" id="PTHR22804:SF42">
    <property type="entry name" value="AGGRECAN CORE PROTEIN"/>
    <property type="match status" value="1"/>
</dbReference>
<dbReference type="InterPro" id="IPR000436">
    <property type="entry name" value="Sushi_SCR_CCP_dom"/>
</dbReference>
<evidence type="ECO:0000256" key="5">
    <source>
        <dbReference type="ARBA" id="ARBA00022729"/>
    </source>
</evidence>
<feature type="domain" description="Sushi" evidence="15">
    <location>
        <begin position="206"/>
        <end position="266"/>
    </location>
</feature>
<dbReference type="InterPro" id="IPR018097">
    <property type="entry name" value="EGF_Ca-bd_CS"/>
</dbReference>
<dbReference type="PROSITE" id="PS50026">
    <property type="entry name" value="EGF_3"/>
    <property type="match status" value="1"/>
</dbReference>
<dbReference type="GO" id="GO:0005540">
    <property type="term" value="F:hyaluronic acid binding"/>
    <property type="evidence" value="ECO:0007669"/>
    <property type="project" value="UniProtKB-KW"/>
</dbReference>
<evidence type="ECO:0000256" key="1">
    <source>
        <dbReference type="ARBA" id="ARBA00004613"/>
    </source>
</evidence>
<dbReference type="GO" id="GO:0072534">
    <property type="term" value="C:perineuronal net"/>
    <property type="evidence" value="ECO:0007669"/>
    <property type="project" value="TreeGrafter"/>
</dbReference>
<comment type="caution">
    <text evidence="11">Lacks conserved residue(s) required for the propagation of feature annotation.</text>
</comment>
<dbReference type="Gene3D" id="2.10.25.10">
    <property type="entry name" value="Laminin"/>
    <property type="match status" value="1"/>
</dbReference>
<dbReference type="InterPro" id="IPR016186">
    <property type="entry name" value="C-type_lectin-like/link_sf"/>
</dbReference>
<evidence type="ECO:0000256" key="7">
    <source>
        <dbReference type="ARBA" id="ARBA00022837"/>
    </source>
</evidence>
<dbReference type="SMART" id="SM00179">
    <property type="entry name" value="EGF_CA"/>
    <property type="match status" value="1"/>
</dbReference>
<dbReference type="InterPro" id="IPR000742">
    <property type="entry name" value="EGF"/>
</dbReference>
<dbReference type="FunFam" id="2.10.25.10:FF:000006">
    <property type="entry name" value="Versican core protein-like isoform 1"/>
    <property type="match status" value="1"/>
</dbReference>
<keyword evidence="17" id="KW-1185">Reference proteome</keyword>
<dbReference type="AlphaFoldDB" id="A0A8C6EXT5"/>
<keyword evidence="3 11" id="KW-0245">EGF-like domain</keyword>
<dbReference type="GO" id="GO:0002052">
    <property type="term" value="P:positive regulation of neuroblast proliferation"/>
    <property type="evidence" value="ECO:0007669"/>
    <property type="project" value="TreeGrafter"/>
</dbReference>
<dbReference type="SUPFAM" id="SSF57535">
    <property type="entry name" value="Complement control module/SCR domain"/>
    <property type="match status" value="1"/>
</dbReference>
<dbReference type="PROSITE" id="PS01187">
    <property type="entry name" value="EGF_CA"/>
    <property type="match status" value="1"/>
</dbReference>
<dbReference type="PROSITE" id="PS00010">
    <property type="entry name" value="ASX_HYDROXYL"/>
    <property type="match status" value="1"/>
</dbReference>
<dbReference type="InterPro" id="IPR018378">
    <property type="entry name" value="C-type_lectin_CS"/>
</dbReference>
<name>A0A8C6EXT5_MARMA</name>
<keyword evidence="6" id="KW-0677">Repeat</keyword>
<keyword evidence="9" id="KW-0325">Glycoprotein</keyword>
<dbReference type="CDD" id="cd00054">
    <property type="entry name" value="EGF_CA"/>
    <property type="match status" value="1"/>
</dbReference>
<keyword evidence="2" id="KW-0964">Secreted</keyword>
<comment type="subcellular location">
    <subcellularLocation>
        <location evidence="1">Secreted</location>
    </subcellularLocation>
</comment>
<dbReference type="GO" id="GO:0005509">
    <property type="term" value="F:calcium ion binding"/>
    <property type="evidence" value="ECO:0007669"/>
    <property type="project" value="InterPro"/>
</dbReference>
<dbReference type="SMART" id="SM00034">
    <property type="entry name" value="CLECT"/>
    <property type="match status" value="1"/>
</dbReference>
<evidence type="ECO:0000256" key="4">
    <source>
        <dbReference type="ARBA" id="ARBA00022659"/>
    </source>
</evidence>
<dbReference type="GO" id="GO:0045202">
    <property type="term" value="C:synapse"/>
    <property type="evidence" value="ECO:0007669"/>
    <property type="project" value="TreeGrafter"/>
</dbReference>
<dbReference type="Pfam" id="PF00084">
    <property type="entry name" value="Sushi"/>
    <property type="match status" value="1"/>
</dbReference>
<keyword evidence="10" id="KW-0373">Hyaluronic acid</keyword>
<dbReference type="Pfam" id="PF00008">
    <property type="entry name" value="EGF"/>
    <property type="match status" value="1"/>
</dbReference>
<dbReference type="GO" id="GO:0010001">
    <property type="term" value="P:glial cell differentiation"/>
    <property type="evidence" value="ECO:0007669"/>
    <property type="project" value="TreeGrafter"/>
</dbReference>
<keyword evidence="5" id="KW-0732">Signal</keyword>
<dbReference type="InterPro" id="IPR050691">
    <property type="entry name" value="Hyaluronan_bind_Proteoglycan"/>
</dbReference>
<reference evidence="16" key="1">
    <citation type="submission" date="2025-08" db="UniProtKB">
        <authorList>
            <consortium name="Ensembl"/>
        </authorList>
    </citation>
    <scope>IDENTIFICATION</scope>
</reference>
<dbReference type="PROSITE" id="PS00022">
    <property type="entry name" value="EGF_1"/>
    <property type="match status" value="1"/>
</dbReference>
<evidence type="ECO:0000256" key="2">
    <source>
        <dbReference type="ARBA" id="ARBA00022525"/>
    </source>
</evidence>